<organism evidence="1">
    <name type="scientific">hydrothermal vent metagenome</name>
    <dbReference type="NCBI Taxonomy" id="652676"/>
    <lineage>
        <taxon>unclassified sequences</taxon>
        <taxon>metagenomes</taxon>
        <taxon>ecological metagenomes</taxon>
    </lineage>
</organism>
<proteinExistence type="predicted"/>
<name>A0A1W1BXH7_9ZZZZ</name>
<dbReference type="EMBL" id="FPHB01000042">
    <property type="protein sequence ID" value="SFV58239.1"/>
    <property type="molecule type" value="Genomic_DNA"/>
</dbReference>
<gene>
    <name evidence="1" type="ORF">MNB_SM-7-1317</name>
</gene>
<accession>A0A1W1BXH7</accession>
<evidence type="ECO:0000313" key="1">
    <source>
        <dbReference type="EMBL" id="SFV58239.1"/>
    </source>
</evidence>
<protein>
    <submittedName>
        <fullName evidence="1">Uncharacterized protein</fullName>
    </submittedName>
</protein>
<reference evidence="1" key="1">
    <citation type="submission" date="2016-10" db="EMBL/GenBank/DDBJ databases">
        <authorList>
            <person name="de Groot N.N."/>
        </authorList>
    </citation>
    <scope>NUCLEOTIDE SEQUENCE</scope>
</reference>
<dbReference type="AlphaFoldDB" id="A0A1W1BXH7"/>
<sequence>MSVIFDSLEIVPHCPDYKFTSLHNFTNRCYMPTFDILFYLDREIVERKISKITNNYYERDFYYNNYDGTFIEPEKYYAFSVENGFRDGSTKFSFNKKNIISKCGDERFSFVRGSKVGYPIIEHYNNDNDFSFWIKVIHLTSSFSFRYDEVCNFNFKKILGKL</sequence>